<dbReference type="Gene3D" id="4.10.1040.10">
    <property type="entry name" value="DM DNA-binding domain"/>
    <property type="match status" value="1"/>
</dbReference>
<accession>A0A8T2J2J1</accession>
<keyword evidence="4 6" id="KW-0238">DNA-binding</keyword>
<feature type="domain" description="DM" evidence="8">
    <location>
        <begin position="16"/>
        <end position="63"/>
    </location>
</feature>
<comment type="similarity">
    <text evidence="1">Belongs to the DMRT family.</text>
</comment>
<dbReference type="GO" id="GO:0007281">
    <property type="term" value="P:germ cell development"/>
    <property type="evidence" value="ECO:0007669"/>
    <property type="project" value="TreeGrafter"/>
</dbReference>
<dbReference type="InterPro" id="IPR036407">
    <property type="entry name" value="DM_DNA-bd_sf"/>
</dbReference>
<dbReference type="PROSITE" id="PS50809">
    <property type="entry name" value="DM_2"/>
    <property type="match status" value="1"/>
</dbReference>
<reference evidence="9" key="1">
    <citation type="thesis" date="2020" institute="ProQuest LLC" country="789 East Eisenhower Parkway, Ann Arbor, MI, USA">
        <title>Comparative Genomics and Chromosome Evolution.</title>
        <authorList>
            <person name="Mudd A.B."/>
        </authorList>
    </citation>
    <scope>NUCLEOTIDE SEQUENCE</scope>
    <source>
        <strain evidence="9">Female2</strain>
        <tissue evidence="9">Blood</tissue>
    </source>
</reference>
<evidence type="ECO:0000313" key="10">
    <source>
        <dbReference type="Proteomes" id="UP000812440"/>
    </source>
</evidence>
<dbReference type="PANTHER" id="PTHR12322">
    <property type="entry name" value="DOUBLESEX AND MAB-3 RELATED TRANSCRIPTION FACTOR DMRT"/>
    <property type="match status" value="1"/>
</dbReference>
<feature type="region of interest" description="Disordered" evidence="7">
    <location>
        <begin position="59"/>
        <end position="122"/>
    </location>
</feature>
<comment type="subcellular location">
    <subcellularLocation>
        <location evidence="6">Nucleus</location>
    </subcellularLocation>
</comment>
<gene>
    <name evidence="9" type="ORF">GDO86_007827</name>
</gene>
<keyword evidence="2 6" id="KW-0479">Metal-binding</keyword>
<evidence type="ECO:0000256" key="6">
    <source>
        <dbReference type="PROSITE-ProRule" id="PRU00070"/>
    </source>
</evidence>
<evidence type="ECO:0000256" key="3">
    <source>
        <dbReference type="ARBA" id="ARBA00022833"/>
    </source>
</evidence>
<evidence type="ECO:0000313" key="9">
    <source>
        <dbReference type="EMBL" id="KAG8436881.1"/>
    </source>
</evidence>
<comment type="caution">
    <text evidence="9">The sequence shown here is derived from an EMBL/GenBank/DDBJ whole genome shotgun (WGS) entry which is preliminary data.</text>
</comment>
<dbReference type="GO" id="GO:0007548">
    <property type="term" value="P:sex differentiation"/>
    <property type="evidence" value="ECO:0007669"/>
    <property type="project" value="TreeGrafter"/>
</dbReference>
<dbReference type="GO" id="GO:0000978">
    <property type="term" value="F:RNA polymerase II cis-regulatory region sequence-specific DNA binding"/>
    <property type="evidence" value="ECO:0007669"/>
    <property type="project" value="TreeGrafter"/>
</dbReference>
<dbReference type="PROSITE" id="PS40000">
    <property type="entry name" value="DM_1"/>
    <property type="match status" value="1"/>
</dbReference>
<dbReference type="GO" id="GO:0046872">
    <property type="term" value="F:metal ion binding"/>
    <property type="evidence" value="ECO:0007669"/>
    <property type="project" value="UniProtKB-KW"/>
</dbReference>
<evidence type="ECO:0000256" key="7">
    <source>
        <dbReference type="SAM" id="MobiDB-lite"/>
    </source>
</evidence>
<organism evidence="9 10">
    <name type="scientific">Hymenochirus boettgeri</name>
    <name type="common">Congo dwarf clawed frog</name>
    <dbReference type="NCBI Taxonomy" id="247094"/>
    <lineage>
        <taxon>Eukaryota</taxon>
        <taxon>Metazoa</taxon>
        <taxon>Chordata</taxon>
        <taxon>Craniata</taxon>
        <taxon>Vertebrata</taxon>
        <taxon>Euteleostomi</taxon>
        <taxon>Amphibia</taxon>
        <taxon>Batrachia</taxon>
        <taxon>Anura</taxon>
        <taxon>Pipoidea</taxon>
        <taxon>Pipidae</taxon>
        <taxon>Pipinae</taxon>
        <taxon>Hymenochirus</taxon>
    </lineage>
</organism>
<dbReference type="AlphaFoldDB" id="A0A8T2J2J1"/>
<evidence type="ECO:0000259" key="8">
    <source>
        <dbReference type="PROSITE" id="PS50809"/>
    </source>
</evidence>
<feature type="compositionally biased region" description="Basic and acidic residues" evidence="7">
    <location>
        <begin position="86"/>
        <end position="95"/>
    </location>
</feature>
<protein>
    <recommendedName>
        <fullName evidence="8">DM domain-containing protein</fullName>
    </recommendedName>
</protein>
<dbReference type="Proteomes" id="UP000812440">
    <property type="component" value="Chromosome 4"/>
</dbReference>
<feature type="compositionally biased region" description="Polar residues" evidence="7">
    <location>
        <begin position="59"/>
        <end position="72"/>
    </location>
</feature>
<evidence type="ECO:0000256" key="1">
    <source>
        <dbReference type="ARBA" id="ARBA00006834"/>
    </source>
</evidence>
<keyword evidence="3 6" id="KW-0862">Zinc</keyword>
<dbReference type="PANTHER" id="PTHR12322:SF66">
    <property type="entry name" value="DOUBLESEX- AND MAB-3-RELATED TRANSCRIPTION FACTOR B1"/>
    <property type="match status" value="1"/>
</dbReference>
<dbReference type="InterPro" id="IPR026607">
    <property type="entry name" value="DMRT"/>
</dbReference>
<dbReference type="OrthoDB" id="6162476at2759"/>
<dbReference type="SMART" id="SM00301">
    <property type="entry name" value="DM"/>
    <property type="match status" value="1"/>
</dbReference>
<name>A0A8T2J2J1_9PIPI</name>
<proteinExistence type="inferred from homology"/>
<dbReference type="SUPFAM" id="SSF82927">
    <property type="entry name" value="Cysteine-rich DNA binding domain, (DM domain)"/>
    <property type="match status" value="1"/>
</dbReference>
<dbReference type="GO" id="GO:0005634">
    <property type="term" value="C:nucleus"/>
    <property type="evidence" value="ECO:0007669"/>
    <property type="project" value="UniProtKB-SubCell"/>
</dbReference>
<dbReference type="GO" id="GO:0000981">
    <property type="term" value="F:DNA-binding transcription factor activity, RNA polymerase II-specific"/>
    <property type="evidence" value="ECO:0007669"/>
    <property type="project" value="TreeGrafter"/>
</dbReference>
<feature type="DNA-binding region" description="DM" evidence="6">
    <location>
        <begin position="16"/>
        <end position="63"/>
    </location>
</feature>
<sequence length="258" mass="28941">MSSQPGPCRYNRPPKCSRCRNHGLSVLVRGHSGSCAWKHCTCPKCSLITKRSKIQTAQKLLRKTSSLASQTAMEEPGEQNGRKSHRETSNKDTKNEAGQAGREQTVREGPAMEEPGDRIETCPPALPSDCFTNLEYLERQTNRMYPGQPPMYQYHPYPMGLTVSSQGFRSVAPSGGIPLRSTQQFYPLHGAGIDFPQSYFPSMTQFMPHRFMSGIQYLPCPVPMDTVLSDLNRGMPDQRAIDTRSIMMLSEKSHLQKK</sequence>
<keyword evidence="5 6" id="KW-0539">Nucleus</keyword>
<keyword evidence="10" id="KW-1185">Reference proteome</keyword>
<evidence type="ECO:0000256" key="4">
    <source>
        <dbReference type="ARBA" id="ARBA00023125"/>
    </source>
</evidence>
<evidence type="ECO:0000256" key="5">
    <source>
        <dbReference type="ARBA" id="ARBA00023242"/>
    </source>
</evidence>
<dbReference type="EMBL" id="JAACNH010000007">
    <property type="protein sequence ID" value="KAG8436881.1"/>
    <property type="molecule type" value="Genomic_DNA"/>
</dbReference>
<evidence type="ECO:0000256" key="2">
    <source>
        <dbReference type="ARBA" id="ARBA00022723"/>
    </source>
</evidence>
<dbReference type="Pfam" id="PF00751">
    <property type="entry name" value="DM"/>
    <property type="match status" value="1"/>
</dbReference>
<dbReference type="InterPro" id="IPR001275">
    <property type="entry name" value="DM_DNA-bd"/>
</dbReference>